<dbReference type="PANTHER" id="PTHR24419:SF18">
    <property type="entry name" value="SERINE_THREONINE-PROTEIN KINASE HASPIN"/>
    <property type="match status" value="1"/>
</dbReference>
<dbReference type="PROSITE" id="PS00107">
    <property type="entry name" value="PROTEIN_KINASE_ATP"/>
    <property type="match status" value="1"/>
</dbReference>
<dbReference type="GO" id="GO:0072354">
    <property type="term" value="F:histone H3T3 kinase activity"/>
    <property type="evidence" value="ECO:0007669"/>
    <property type="project" value="TreeGrafter"/>
</dbReference>
<dbReference type="InterPro" id="IPR017441">
    <property type="entry name" value="Protein_kinase_ATP_BS"/>
</dbReference>
<dbReference type="EMBL" id="KB822697">
    <property type="protein sequence ID" value="ETI28567.1"/>
    <property type="molecule type" value="Genomic_DNA"/>
</dbReference>
<dbReference type="Proteomes" id="UP000030678">
    <property type="component" value="Unassembled WGS sequence"/>
</dbReference>
<dbReference type="HOGENOM" id="CLU_019103_2_1_1"/>
<dbReference type="Gene3D" id="3.30.200.20">
    <property type="entry name" value="Phosphorylase Kinase, domain 1"/>
    <property type="match status" value="1"/>
</dbReference>
<feature type="binding site" evidence="1">
    <location>
        <position position="188"/>
    </location>
    <ligand>
        <name>ATP</name>
        <dbReference type="ChEBI" id="CHEBI:30616"/>
    </ligand>
</feature>
<dbReference type="GO" id="GO:0005634">
    <property type="term" value="C:nucleus"/>
    <property type="evidence" value="ECO:0007669"/>
    <property type="project" value="TreeGrafter"/>
</dbReference>
<evidence type="ECO:0000256" key="1">
    <source>
        <dbReference type="PROSITE-ProRule" id="PRU10141"/>
    </source>
</evidence>
<gene>
    <name evidence="3" type="ORF">G647_01017</name>
</gene>
<dbReference type="SUPFAM" id="SSF56112">
    <property type="entry name" value="Protein kinase-like (PK-like)"/>
    <property type="match status" value="1"/>
</dbReference>
<protein>
    <recommendedName>
        <fullName evidence="5">Protein kinase domain-containing protein</fullName>
    </recommendedName>
</protein>
<dbReference type="GO" id="GO:0000278">
    <property type="term" value="P:mitotic cell cycle"/>
    <property type="evidence" value="ECO:0007669"/>
    <property type="project" value="TreeGrafter"/>
</dbReference>
<reference evidence="3 4" key="1">
    <citation type="submission" date="2013-03" db="EMBL/GenBank/DDBJ databases">
        <title>The Genome Sequence of Cladophialophora carrionii CBS 160.54.</title>
        <authorList>
            <consortium name="The Broad Institute Genomics Platform"/>
            <person name="Cuomo C."/>
            <person name="de Hoog S."/>
            <person name="Gorbushina A."/>
            <person name="Walker B."/>
            <person name="Young S.K."/>
            <person name="Zeng Q."/>
            <person name="Gargeya S."/>
            <person name="Fitzgerald M."/>
            <person name="Haas B."/>
            <person name="Abouelleil A."/>
            <person name="Allen A.W."/>
            <person name="Alvarado L."/>
            <person name="Arachchi H.M."/>
            <person name="Berlin A.M."/>
            <person name="Chapman S.B."/>
            <person name="Gainer-Dewar J."/>
            <person name="Goldberg J."/>
            <person name="Griggs A."/>
            <person name="Gujja S."/>
            <person name="Hansen M."/>
            <person name="Howarth C."/>
            <person name="Imamovic A."/>
            <person name="Ireland A."/>
            <person name="Larimer J."/>
            <person name="McCowan C."/>
            <person name="Murphy C."/>
            <person name="Pearson M."/>
            <person name="Poon T.W."/>
            <person name="Priest M."/>
            <person name="Roberts A."/>
            <person name="Saif S."/>
            <person name="Shea T."/>
            <person name="Sisk P."/>
            <person name="Sykes S."/>
            <person name="Wortman J."/>
            <person name="Nusbaum C."/>
            <person name="Birren B."/>
        </authorList>
    </citation>
    <scope>NUCLEOTIDE SEQUENCE [LARGE SCALE GENOMIC DNA]</scope>
    <source>
        <strain evidence="3 4">CBS 160.54</strain>
    </source>
</reference>
<proteinExistence type="predicted"/>
<feature type="compositionally biased region" description="Basic and acidic residues" evidence="2">
    <location>
        <begin position="18"/>
        <end position="38"/>
    </location>
</feature>
<dbReference type="PANTHER" id="PTHR24419">
    <property type="entry name" value="INTERLEUKIN-1 RECEPTOR-ASSOCIATED KINASE"/>
    <property type="match status" value="1"/>
</dbReference>
<evidence type="ECO:0000313" key="3">
    <source>
        <dbReference type="EMBL" id="ETI28567.1"/>
    </source>
</evidence>
<evidence type="ECO:0008006" key="5">
    <source>
        <dbReference type="Google" id="ProtNLM"/>
    </source>
</evidence>
<organism evidence="3 4">
    <name type="scientific">Cladophialophora carrionii CBS 160.54</name>
    <dbReference type="NCBI Taxonomy" id="1279043"/>
    <lineage>
        <taxon>Eukaryota</taxon>
        <taxon>Fungi</taxon>
        <taxon>Dikarya</taxon>
        <taxon>Ascomycota</taxon>
        <taxon>Pezizomycotina</taxon>
        <taxon>Eurotiomycetes</taxon>
        <taxon>Chaetothyriomycetidae</taxon>
        <taxon>Chaetothyriales</taxon>
        <taxon>Herpotrichiellaceae</taxon>
        <taxon>Cladophialophora</taxon>
    </lineage>
</organism>
<sequence>MAELGALNELRNQQRPARRNDKTYGKKKAPTAEKRAMHFDLFGGGVDENEAVQKTDAPEDDEKIVNEMERLTIEVPGRDIPLQPAQEPTFSIKQKSTEHNPRLRGRRKLISQKKMATLTPEKLQALDPLLKIVEQHGVKDFQEFGRSIGKKYLCTKLGEGSYADVYELQPKDANEAQELETRGGLIIKVIPFRVESTSKDDIADLDAITREIQLFQTVDALHGFVRCRGIHIVSGAYPDVLLEAFSTFTLTHTAESAQNLDPSVTASRNKPLYAILEMNHAGTPLGKLGRSRPASSFQVFDIFWKTAISLAHAEREVQFEHRDLHNGNICWKSLTGDGQLDVKQEVIEEMEEKPEVILGLSNLEVTIIDYTLSRATVGDMTIFDPMKYWDNDYEEVEGDSEGDKRQFKTYAAVRDLVTKAEAEAMALAQLEGADYKAINKYERFVPKSNVLWLKYVLADLLARGGGSGGGRGAYVPGSSKAAKKLQLEMWEGLEEVEAYLKGTTATLLPTSADDFIGMAVEKGWLAEGDVAAFKAQTEQ</sequence>
<keyword evidence="1" id="KW-0067">ATP-binding</keyword>
<dbReference type="AlphaFoldDB" id="V9DRJ1"/>
<evidence type="ECO:0000256" key="2">
    <source>
        <dbReference type="SAM" id="MobiDB-lite"/>
    </source>
</evidence>
<accession>V9DRJ1</accession>
<dbReference type="OrthoDB" id="5327538at2759"/>
<feature type="region of interest" description="Disordered" evidence="2">
    <location>
        <begin position="1"/>
        <end position="54"/>
    </location>
</feature>
<dbReference type="Pfam" id="PF12330">
    <property type="entry name" value="Haspin_kinase"/>
    <property type="match status" value="1"/>
</dbReference>
<dbReference type="InterPro" id="IPR011009">
    <property type="entry name" value="Kinase-like_dom_sf"/>
</dbReference>
<evidence type="ECO:0000313" key="4">
    <source>
        <dbReference type="Proteomes" id="UP000030678"/>
    </source>
</evidence>
<dbReference type="VEuPathDB" id="FungiDB:G647_01017"/>
<name>V9DRJ1_9EURO</name>
<dbReference type="GO" id="GO:0005524">
    <property type="term" value="F:ATP binding"/>
    <property type="evidence" value="ECO:0007669"/>
    <property type="project" value="UniProtKB-UniRule"/>
</dbReference>
<keyword evidence="1" id="KW-0547">Nucleotide-binding</keyword>
<dbReference type="Gene3D" id="1.10.510.10">
    <property type="entry name" value="Transferase(Phosphotransferase) domain 1"/>
    <property type="match status" value="1"/>
</dbReference>
<dbReference type="RefSeq" id="XP_008722641.1">
    <property type="nucleotide sequence ID" value="XM_008724419.1"/>
</dbReference>
<dbReference type="GO" id="GO:0035556">
    <property type="term" value="P:intracellular signal transduction"/>
    <property type="evidence" value="ECO:0007669"/>
    <property type="project" value="TreeGrafter"/>
</dbReference>
<dbReference type="GO" id="GO:0005737">
    <property type="term" value="C:cytoplasm"/>
    <property type="evidence" value="ECO:0007669"/>
    <property type="project" value="TreeGrafter"/>
</dbReference>
<dbReference type="GeneID" id="19979510"/>